<evidence type="ECO:0000313" key="1">
    <source>
        <dbReference type="EMBL" id="CAD6443391.1"/>
    </source>
</evidence>
<reference evidence="1" key="1">
    <citation type="submission" date="2020-10" db="EMBL/GenBank/DDBJ databases">
        <authorList>
            <person name="Kusch S."/>
        </authorList>
    </citation>
    <scope>NUCLEOTIDE SEQUENCE</scope>
    <source>
        <strain evidence="1">SwB9</strain>
    </source>
</reference>
<dbReference type="Proteomes" id="UP000624404">
    <property type="component" value="Unassembled WGS sequence"/>
</dbReference>
<evidence type="ECO:0000313" key="2">
    <source>
        <dbReference type="Proteomes" id="UP000624404"/>
    </source>
</evidence>
<comment type="caution">
    <text evidence="1">The sequence shown here is derived from an EMBL/GenBank/DDBJ whole genome shotgun (WGS) entry which is preliminary data.</text>
</comment>
<dbReference type="OrthoDB" id="3546937at2759"/>
<dbReference type="AlphaFoldDB" id="A0A8H2VS99"/>
<accession>A0A8H2VS99</accession>
<organism evidence="1 2">
    <name type="scientific">Sclerotinia trifoliorum</name>
    <dbReference type="NCBI Taxonomy" id="28548"/>
    <lineage>
        <taxon>Eukaryota</taxon>
        <taxon>Fungi</taxon>
        <taxon>Dikarya</taxon>
        <taxon>Ascomycota</taxon>
        <taxon>Pezizomycotina</taxon>
        <taxon>Leotiomycetes</taxon>
        <taxon>Helotiales</taxon>
        <taxon>Sclerotiniaceae</taxon>
        <taxon>Sclerotinia</taxon>
    </lineage>
</organism>
<gene>
    <name evidence="1" type="ORF">SCLTRI_LOCUS3183</name>
</gene>
<sequence>MLQHVSARTVQPEPNSQFAFSNKCFFLFSQGFSLRFSTISTLLPLFPPHSFHPKMAHPNVEERTVKRVDVDHKFEINLPANAPSGNPHIILWDAVKRDNIPHDLSTVDVIVTVIFELNPSALA</sequence>
<protein>
    <submittedName>
        <fullName evidence="1">Dd517b87-f79c-4b83-a075-b66e040a33b4-CDS</fullName>
    </submittedName>
</protein>
<dbReference type="EMBL" id="CAJHIA010000010">
    <property type="protein sequence ID" value="CAD6443391.1"/>
    <property type="molecule type" value="Genomic_DNA"/>
</dbReference>
<keyword evidence="2" id="KW-1185">Reference proteome</keyword>
<proteinExistence type="predicted"/>
<name>A0A8H2VS99_9HELO</name>